<accession>A0A858QAD1</accession>
<proteinExistence type="predicted"/>
<feature type="transmembrane region" description="Helical" evidence="1">
    <location>
        <begin position="60"/>
        <end position="76"/>
    </location>
</feature>
<dbReference type="RefSeq" id="WP_169604114.1">
    <property type="nucleotide sequence ID" value="NZ_CP046565.1"/>
</dbReference>
<protein>
    <recommendedName>
        <fullName evidence="4">Transmembrane protein</fullName>
    </recommendedName>
</protein>
<evidence type="ECO:0000256" key="1">
    <source>
        <dbReference type="SAM" id="Phobius"/>
    </source>
</evidence>
<gene>
    <name evidence="2" type="ORF">GNH96_13265</name>
</gene>
<dbReference type="EMBL" id="CP046565">
    <property type="protein sequence ID" value="QJD30839.1"/>
    <property type="molecule type" value="Genomic_DNA"/>
</dbReference>
<dbReference type="AlphaFoldDB" id="A0A858QAD1"/>
<name>A0A858QAD1_9GAMM</name>
<dbReference type="Proteomes" id="UP000503004">
    <property type="component" value="Chromosome"/>
</dbReference>
<organism evidence="2 3">
    <name type="scientific">Methylococcus geothermalis</name>
    <dbReference type="NCBI Taxonomy" id="2681310"/>
    <lineage>
        <taxon>Bacteria</taxon>
        <taxon>Pseudomonadati</taxon>
        <taxon>Pseudomonadota</taxon>
        <taxon>Gammaproteobacteria</taxon>
        <taxon>Methylococcales</taxon>
        <taxon>Methylococcaceae</taxon>
        <taxon>Methylococcus</taxon>
    </lineage>
</organism>
<dbReference type="KEGG" id="metu:GNH96_13265"/>
<reference evidence="3" key="1">
    <citation type="submission" date="2019-12" db="EMBL/GenBank/DDBJ databases">
        <authorList>
            <person name="Awala S.I."/>
            <person name="Rhee S.K."/>
        </authorList>
    </citation>
    <scope>NUCLEOTIDE SEQUENCE [LARGE SCALE GENOMIC DNA]</scope>
    <source>
        <strain evidence="3">IM1</strain>
    </source>
</reference>
<evidence type="ECO:0000313" key="3">
    <source>
        <dbReference type="Proteomes" id="UP000503004"/>
    </source>
</evidence>
<keyword evidence="1" id="KW-1133">Transmembrane helix</keyword>
<keyword evidence="3" id="KW-1185">Reference proteome</keyword>
<feature type="transmembrane region" description="Helical" evidence="1">
    <location>
        <begin position="88"/>
        <end position="112"/>
    </location>
</feature>
<feature type="transmembrane region" description="Helical" evidence="1">
    <location>
        <begin position="166"/>
        <end position="184"/>
    </location>
</feature>
<feature type="transmembrane region" description="Helical" evidence="1">
    <location>
        <begin position="7"/>
        <end position="27"/>
    </location>
</feature>
<feature type="transmembrane region" description="Helical" evidence="1">
    <location>
        <begin position="138"/>
        <end position="160"/>
    </location>
</feature>
<feature type="transmembrane region" description="Helical" evidence="1">
    <location>
        <begin position="33"/>
        <end position="53"/>
    </location>
</feature>
<keyword evidence="1" id="KW-0812">Transmembrane</keyword>
<sequence length="224" mass="24109">MSRSRLPLYWIVAGIALAAYAVLNHYVMAVHAGSSLAAWLPLAPVAVAAGAVAWRSRWRYLLLGAGAGLLVLLWLSPERMAPGDKVLYAYLAEHVGINALLGWGFGSTLLAGREPLCTRLARSVHGVLPPEVERYSRAVTAAWTVFFGSVAAVSLLLFFFASIDAWSIFANFVNLPLAIAMFVAEYRIRLRALPDFQHASIMTSFRSFSASSKPAGAVAESGQG</sequence>
<evidence type="ECO:0000313" key="2">
    <source>
        <dbReference type="EMBL" id="QJD30839.1"/>
    </source>
</evidence>
<keyword evidence="1" id="KW-0472">Membrane</keyword>
<evidence type="ECO:0008006" key="4">
    <source>
        <dbReference type="Google" id="ProtNLM"/>
    </source>
</evidence>